<dbReference type="Pfam" id="PF22564">
    <property type="entry name" value="HAAS"/>
    <property type="match status" value="1"/>
</dbReference>
<evidence type="ECO:0000313" key="2">
    <source>
        <dbReference type="EMBL" id="KAE8763490.1"/>
    </source>
</evidence>
<evidence type="ECO:0000256" key="1">
    <source>
        <dbReference type="SAM" id="Phobius"/>
    </source>
</evidence>
<reference evidence="2 3" key="1">
    <citation type="submission" date="2019-10" db="EMBL/GenBank/DDBJ databases">
        <title>Georgenia wutianyii sp. nov. and Georgenia yuyongxinii sp. nov. isolated from plateau pika (Ochotona curzoniae) in the Qinghai-Tibet plateau of China.</title>
        <authorList>
            <person name="Tian Z."/>
        </authorList>
    </citation>
    <scope>NUCLEOTIDE SEQUENCE [LARGE SCALE GENOMIC DNA]</scope>
    <source>
        <strain evidence="2 3">DSM 21501</strain>
    </source>
</reference>
<gene>
    <name evidence="2" type="ORF">GB883_13905</name>
</gene>
<accession>A0A7J5UMI1</accession>
<evidence type="ECO:0000313" key="3">
    <source>
        <dbReference type="Proteomes" id="UP000451860"/>
    </source>
</evidence>
<dbReference type="Proteomes" id="UP000451860">
    <property type="component" value="Unassembled WGS sequence"/>
</dbReference>
<name>A0A7J5UMI1_9MICO</name>
<dbReference type="OrthoDB" id="5150358at2"/>
<dbReference type="EMBL" id="WHJE01000070">
    <property type="protein sequence ID" value="KAE8763490.1"/>
    <property type="molecule type" value="Genomic_DNA"/>
</dbReference>
<sequence>MTAQSTVAVSVPRPPLRDRIRREAYLLRLQLWLDTYPGKQRRALVAQLRGELDAAAAATSMAEAIDGLGNPRTLAGEYLALLPRDRPRWLVGATWAAGWLVVWLLAVTTFTAALVQVADGAGPAGVEARLFWLELTVVVTDAQFSVSSQGFPGGLVLAAVLLVVGARGWRVVPALRPDQP</sequence>
<dbReference type="AlphaFoldDB" id="A0A7J5UMI1"/>
<organism evidence="2 3">
    <name type="scientific">Georgenia thermotolerans</name>
    <dbReference type="NCBI Taxonomy" id="527326"/>
    <lineage>
        <taxon>Bacteria</taxon>
        <taxon>Bacillati</taxon>
        <taxon>Actinomycetota</taxon>
        <taxon>Actinomycetes</taxon>
        <taxon>Micrococcales</taxon>
        <taxon>Bogoriellaceae</taxon>
        <taxon>Georgenia</taxon>
    </lineage>
</organism>
<keyword evidence="1" id="KW-0812">Transmembrane</keyword>
<proteinExistence type="predicted"/>
<comment type="caution">
    <text evidence="2">The sequence shown here is derived from an EMBL/GenBank/DDBJ whole genome shotgun (WGS) entry which is preliminary data.</text>
</comment>
<protein>
    <submittedName>
        <fullName evidence="2">Uncharacterized protein</fullName>
    </submittedName>
</protein>
<keyword evidence="1" id="KW-0472">Membrane</keyword>
<feature type="transmembrane region" description="Helical" evidence="1">
    <location>
        <begin position="151"/>
        <end position="169"/>
    </location>
</feature>
<dbReference type="RefSeq" id="WP_152201135.1">
    <property type="nucleotide sequence ID" value="NZ_VUKF01000006.1"/>
</dbReference>
<keyword evidence="3" id="KW-1185">Reference proteome</keyword>
<feature type="transmembrane region" description="Helical" evidence="1">
    <location>
        <begin position="89"/>
        <end position="115"/>
    </location>
</feature>
<keyword evidence="1" id="KW-1133">Transmembrane helix</keyword>